<feature type="compositionally biased region" description="Polar residues" evidence="8">
    <location>
        <begin position="178"/>
        <end position="194"/>
    </location>
</feature>
<feature type="compositionally biased region" description="Basic and acidic residues" evidence="8">
    <location>
        <begin position="199"/>
        <end position="226"/>
    </location>
</feature>
<dbReference type="GO" id="GO:0005730">
    <property type="term" value="C:nucleolus"/>
    <property type="evidence" value="ECO:0007669"/>
    <property type="project" value="UniProtKB-SubCell"/>
</dbReference>
<dbReference type="EMBL" id="JAAMPI010000044">
    <property type="protein sequence ID" value="KAF4636908.1"/>
    <property type="molecule type" value="Genomic_DNA"/>
</dbReference>
<keyword evidence="11" id="KW-1185">Reference proteome</keyword>
<keyword evidence="9" id="KW-0812">Transmembrane</keyword>
<organism evidence="10 11">
    <name type="scientific">Cudoniella acicularis</name>
    <dbReference type="NCBI Taxonomy" id="354080"/>
    <lineage>
        <taxon>Eukaryota</taxon>
        <taxon>Fungi</taxon>
        <taxon>Dikarya</taxon>
        <taxon>Ascomycota</taxon>
        <taxon>Pezizomycotina</taxon>
        <taxon>Leotiomycetes</taxon>
        <taxon>Helotiales</taxon>
        <taxon>Tricladiaceae</taxon>
        <taxon>Cudoniella</taxon>
    </lineage>
</organism>
<keyword evidence="4" id="KW-0690">Ribosome biogenesis</keyword>
<feature type="compositionally biased region" description="Basic and acidic residues" evidence="8">
    <location>
        <begin position="45"/>
        <end position="92"/>
    </location>
</feature>
<comment type="subcellular location">
    <subcellularLocation>
        <location evidence="2">Nucleus</location>
        <location evidence="2">Nucleolus</location>
    </subcellularLocation>
</comment>
<comment type="caution">
    <text evidence="10">The sequence shown here is derived from an EMBL/GenBank/DDBJ whole genome shotgun (WGS) entry which is preliminary data.</text>
</comment>
<proteinExistence type="inferred from homology"/>
<feature type="compositionally biased region" description="Polar residues" evidence="8">
    <location>
        <begin position="125"/>
        <end position="135"/>
    </location>
</feature>
<evidence type="ECO:0000256" key="4">
    <source>
        <dbReference type="ARBA" id="ARBA00022517"/>
    </source>
</evidence>
<keyword evidence="9" id="KW-1133">Transmembrane helix</keyword>
<comment type="similarity">
    <text evidence="3">Belongs to the CGR1 family.</text>
</comment>
<name>A0A8H4RWL1_9HELO</name>
<feature type="compositionally biased region" description="Basic residues" evidence="8">
    <location>
        <begin position="137"/>
        <end position="152"/>
    </location>
</feature>
<evidence type="ECO:0000256" key="8">
    <source>
        <dbReference type="SAM" id="MobiDB-lite"/>
    </source>
</evidence>
<dbReference type="Proteomes" id="UP000566819">
    <property type="component" value="Unassembled WGS sequence"/>
</dbReference>
<evidence type="ECO:0000313" key="10">
    <source>
        <dbReference type="EMBL" id="KAF4636908.1"/>
    </source>
</evidence>
<dbReference type="OrthoDB" id="5419542at2759"/>
<comment type="function">
    <text evidence="1">Involved in nucleolar integrity and required for processing of the pre-rRNA for the 60S ribosome subunit.</text>
</comment>
<feature type="region of interest" description="Disordered" evidence="8">
    <location>
        <begin position="17"/>
        <end position="157"/>
    </location>
</feature>
<evidence type="ECO:0000256" key="5">
    <source>
        <dbReference type="ARBA" id="ARBA00022552"/>
    </source>
</evidence>
<evidence type="ECO:0000256" key="2">
    <source>
        <dbReference type="ARBA" id="ARBA00004604"/>
    </source>
</evidence>
<keyword evidence="5" id="KW-0698">rRNA processing</keyword>
<protein>
    <submittedName>
        <fullName evidence="10">Uncharacterized protein</fullName>
    </submittedName>
</protein>
<keyword evidence="9" id="KW-0472">Membrane</keyword>
<evidence type="ECO:0000313" key="11">
    <source>
        <dbReference type="Proteomes" id="UP000566819"/>
    </source>
</evidence>
<dbReference type="InterPro" id="IPR005579">
    <property type="entry name" value="Cgr1-like"/>
</dbReference>
<feature type="region of interest" description="Disordered" evidence="8">
    <location>
        <begin position="174"/>
        <end position="226"/>
    </location>
</feature>
<keyword evidence="7" id="KW-0539">Nucleus</keyword>
<accession>A0A8H4RWL1</accession>
<dbReference type="AlphaFoldDB" id="A0A8H4RWL1"/>
<evidence type="ECO:0000256" key="3">
    <source>
        <dbReference type="ARBA" id="ARBA00007869"/>
    </source>
</evidence>
<gene>
    <name evidence="10" type="ORF">G7Y89_g1193</name>
</gene>
<keyword evidence="6" id="KW-0175">Coiled coil</keyword>
<evidence type="ECO:0000256" key="7">
    <source>
        <dbReference type="ARBA" id="ARBA00023242"/>
    </source>
</evidence>
<evidence type="ECO:0000256" key="1">
    <source>
        <dbReference type="ARBA" id="ARBA00004090"/>
    </source>
</evidence>
<dbReference type="Pfam" id="PF03879">
    <property type="entry name" value="Cgr1"/>
    <property type="match status" value="1"/>
</dbReference>
<feature type="transmembrane region" description="Helical" evidence="9">
    <location>
        <begin position="362"/>
        <end position="382"/>
    </location>
</feature>
<evidence type="ECO:0000256" key="6">
    <source>
        <dbReference type="ARBA" id="ARBA00023054"/>
    </source>
</evidence>
<sequence length="503" mass="56636">MSAEVATAIATPQVAAALPQGMRKNGKQWHEPKSAFRPKAGNSSYEKRQEERKAMAAVKAKEKEMKDEKEAERQRRITAIKDKRAAKEEKARRATMSFNLPLPAPDRSKPPLLTTSPTRPRHQVTRSISELSTSFPKLHRPHHHHHHHHHIHLNKDKDSAPQIVGSGLLSNGEMFGTVSESATPNRSQDVSRGTSVLGERWEDGEKEKEKRVVREGQVKEEKEKGAQRALELRNATLDLNTLSNNTTRRLDMTYYSVLEKLSALQNTITSMKELARLTRSLNNEFKTESEELSNEIAGQLDGFKGFNTQETRISDLQERVKMGREKINTLAGRVNVIRDRVEGWEKADAEWRDKTRKRLRTLWVIMSICAVIFIALALFQYAPARTIGQEGLNGTNSSNLAGKIPDFDRIQNETWDLKRKTAEALDGLRDKDNERPLATGLRGLAALRKAIVSTVAKPTPVVEVTRRLATLSLLIALRRCLKKPHKARVFAAADDEDASQATD</sequence>
<reference evidence="10 11" key="1">
    <citation type="submission" date="2020-03" db="EMBL/GenBank/DDBJ databases">
        <title>Draft Genome Sequence of Cudoniella acicularis.</title>
        <authorList>
            <person name="Buettner E."/>
            <person name="Kellner H."/>
        </authorList>
    </citation>
    <scope>NUCLEOTIDE SEQUENCE [LARGE SCALE GENOMIC DNA]</scope>
    <source>
        <strain evidence="10 11">DSM 108380</strain>
    </source>
</reference>
<evidence type="ECO:0000256" key="9">
    <source>
        <dbReference type="SAM" id="Phobius"/>
    </source>
</evidence>
<dbReference type="GO" id="GO:0006364">
    <property type="term" value="P:rRNA processing"/>
    <property type="evidence" value="ECO:0007669"/>
    <property type="project" value="UniProtKB-KW"/>
</dbReference>